<name>A0A238Z2H7_9ACTN</name>
<dbReference type="Pfam" id="PF13480">
    <property type="entry name" value="Acetyltransf_6"/>
    <property type="match status" value="1"/>
</dbReference>
<proteinExistence type="predicted"/>
<dbReference type="Gene3D" id="3.40.630.30">
    <property type="match status" value="1"/>
</dbReference>
<reference evidence="2 3" key="1">
    <citation type="submission" date="2017-06" db="EMBL/GenBank/DDBJ databases">
        <authorList>
            <person name="Kim H.J."/>
            <person name="Triplett B.A."/>
        </authorList>
    </citation>
    <scope>NUCLEOTIDE SEQUENCE [LARGE SCALE GENOMIC DNA]</scope>
    <source>
        <strain evidence="2 3">DSM 44272</strain>
    </source>
</reference>
<dbReference type="InterPro" id="IPR050644">
    <property type="entry name" value="PG_Glycine_Bridge_Synth"/>
</dbReference>
<dbReference type="PANTHER" id="PTHR36174:SF1">
    <property type="entry name" value="LIPID II:GLYCINE GLYCYLTRANSFERASE"/>
    <property type="match status" value="1"/>
</dbReference>
<feature type="domain" description="BioF2-like acetyltransferase" evidence="1">
    <location>
        <begin position="174"/>
        <end position="301"/>
    </location>
</feature>
<organism evidence="2 3">
    <name type="scientific">Blastococcus mobilis</name>
    <dbReference type="NCBI Taxonomy" id="1938746"/>
    <lineage>
        <taxon>Bacteria</taxon>
        <taxon>Bacillati</taxon>
        <taxon>Actinomycetota</taxon>
        <taxon>Actinomycetes</taxon>
        <taxon>Geodermatophilales</taxon>
        <taxon>Geodermatophilaceae</taxon>
        <taxon>Blastococcus</taxon>
    </lineage>
</organism>
<gene>
    <name evidence="2" type="ORF">SAMN06272737_12423</name>
</gene>
<dbReference type="InterPro" id="IPR016181">
    <property type="entry name" value="Acyl_CoA_acyltransferase"/>
</dbReference>
<accession>A0A238Z2H7</accession>
<dbReference type="AlphaFoldDB" id="A0A238Z2H7"/>
<evidence type="ECO:0000259" key="1">
    <source>
        <dbReference type="Pfam" id="PF13480"/>
    </source>
</evidence>
<evidence type="ECO:0000313" key="3">
    <source>
        <dbReference type="Proteomes" id="UP000198403"/>
    </source>
</evidence>
<protein>
    <submittedName>
        <fullName evidence="2">Acetyltransferase (GNAT) domain-containing protein</fullName>
    </submittedName>
</protein>
<dbReference type="RefSeq" id="WP_089338106.1">
    <property type="nucleotide sequence ID" value="NZ_FZNO01000024.1"/>
</dbReference>
<dbReference type="SUPFAM" id="SSF55729">
    <property type="entry name" value="Acyl-CoA N-acyltransferases (Nat)"/>
    <property type="match status" value="1"/>
</dbReference>
<dbReference type="EMBL" id="FZNO01000024">
    <property type="protein sequence ID" value="SNR77053.1"/>
    <property type="molecule type" value="Genomic_DNA"/>
</dbReference>
<dbReference type="GO" id="GO:0016740">
    <property type="term" value="F:transferase activity"/>
    <property type="evidence" value="ECO:0007669"/>
    <property type="project" value="UniProtKB-KW"/>
</dbReference>
<sequence length="357" mass="38937">MASPELQPPSSAPEPASVASVGDVEVVPLDEWDALIARLGGLDTYTRAAYHRASALLEVPGTEPVLLHFRHRTGEMALPLLLRLLPDGTGWDATSAYGYGGPTARTGGARPAFGRALDTWARANGVVATFLRCHPLLDNHRLLPARAETVLVGSTVAWDVSPGRDLTAGMHPHHRRAARRAERAGLEVAVVPRPDSLADFRELYVATMRRQQAHPFFYFPTEYWEALLADGGTLQPVLVEGRLEGRLVASLLCFAEGSRLHYHLGASDEAARSIGASNRCFLAAAEWAQARGMTLFHLGGGVGGSAESSLYVFKHRYDPQSEPLPFHIAKIVHDRLRYRELAGTDDTDGFFPPWRAP</sequence>
<dbReference type="Proteomes" id="UP000198403">
    <property type="component" value="Unassembled WGS sequence"/>
</dbReference>
<keyword evidence="2" id="KW-0808">Transferase</keyword>
<evidence type="ECO:0000313" key="2">
    <source>
        <dbReference type="EMBL" id="SNR77053.1"/>
    </source>
</evidence>
<dbReference type="OrthoDB" id="9785911at2"/>
<dbReference type="PANTHER" id="PTHR36174">
    <property type="entry name" value="LIPID II:GLYCINE GLYCYLTRANSFERASE"/>
    <property type="match status" value="1"/>
</dbReference>
<keyword evidence="3" id="KW-1185">Reference proteome</keyword>
<dbReference type="InterPro" id="IPR038740">
    <property type="entry name" value="BioF2-like_GNAT_dom"/>
</dbReference>